<evidence type="ECO:0000313" key="2">
    <source>
        <dbReference type="EMBL" id="JAH49108.1"/>
    </source>
</evidence>
<proteinExistence type="predicted"/>
<reference evidence="2" key="2">
    <citation type="journal article" date="2015" name="Fish Shellfish Immunol.">
        <title>Early steps in the European eel (Anguilla anguilla)-Vibrio vulnificus interaction in the gills: Role of the RtxA13 toxin.</title>
        <authorList>
            <person name="Callol A."/>
            <person name="Pajuelo D."/>
            <person name="Ebbesson L."/>
            <person name="Teles M."/>
            <person name="MacKenzie S."/>
            <person name="Amaro C."/>
        </authorList>
    </citation>
    <scope>NUCLEOTIDE SEQUENCE</scope>
</reference>
<reference evidence="2" key="1">
    <citation type="submission" date="2014-11" db="EMBL/GenBank/DDBJ databases">
        <authorList>
            <person name="Amaro Gonzalez C."/>
        </authorList>
    </citation>
    <scope>NUCLEOTIDE SEQUENCE</scope>
</reference>
<protein>
    <submittedName>
        <fullName evidence="2">Uncharacterized protein</fullName>
    </submittedName>
</protein>
<accession>A0A0E9T8M5</accession>
<name>A0A0E9T8M5_ANGAN</name>
<sequence length="43" mass="4631">MLKEQSAREKNTRSWGLREGTDTALPSNNGTINASDCAVSFSS</sequence>
<evidence type="ECO:0000256" key="1">
    <source>
        <dbReference type="SAM" id="MobiDB-lite"/>
    </source>
</evidence>
<organism evidence="2">
    <name type="scientific">Anguilla anguilla</name>
    <name type="common">European freshwater eel</name>
    <name type="synonym">Muraena anguilla</name>
    <dbReference type="NCBI Taxonomy" id="7936"/>
    <lineage>
        <taxon>Eukaryota</taxon>
        <taxon>Metazoa</taxon>
        <taxon>Chordata</taxon>
        <taxon>Craniata</taxon>
        <taxon>Vertebrata</taxon>
        <taxon>Euteleostomi</taxon>
        <taxon>Actinopterygii</taxon>
        <taxon>Neopterygii</taxon>
        <taxon>Teleostei</taxon>
        <taxon>Anguilliformes</taxon>
        <taxon>Anguillidae</taxon>
        <taxon>Anguilla</taxon>
    </lineage>
</organism>
<dbReference type="EMBL" id="GBXM01059469">
    <property type="protein sequence ID" value="JAH49108.1"/>
    <property type="molecule type" value="Transcribed_RNA"/>
</dbReference>
<dbReference type="AlphaFoldDB" id="A0A0E9T8M5"/>
<feature type="compositionally biased region" description="Basic and acidic residues" evidence="1">
    <location>
        <begin position="1"/>
        <end position="12"/>
    </location>
</feature>
<feature type="compositionally biased region" description="Polar residues" evidence="1">
    <location>
        <begin position="24"/>
        <end position="43"/>
    </location>
</feature>
<feature type="region of interest" description="Disordered" evidence="1">
    <location>
        <begin position="1"/>
        <end position="43"/>
    </location>
</feature>